<dbReference type="Proteomes" id="UP000294902">
    <property type="component" value="Unassembled WGS sequence"/>
</dbReference>
<comment type="caution">
    <text evidence="2">The sequence shown here is derived from an EMBL/GenBank/DDBJ whole genome shotgun (WGS) entry which is preliminary data.</text>
</comment>
<sequence length="314" mass="35608">MTRISKLIILVILALMFLSACTNKNISTASNIEGIKIDLFYINQNKTDLVVETVDFLENDKEAESFIKMLIDKLKSNPSNRNYLKTIPDNLDVKGIRLENRTARIIFDNNYSDFTPLEEVLVRAAIVKTLTQIKSVDFVEFFINDQPLKDRNDKPLGLMKSSDFVGDINNSESVLREVAITLYFSDAEGTGLVPERVNSTIYADEPIEKKVIELLIEGPTSENLSATVPRESRLKHIYVKDGIAYIDFNEDFRSRHWGGSTGEILTIYSIVNSLAELPNISRVQFLINGLKVSEFKGHVAFDVLFERNLDIVIY</sequence>
<protein>
    <submittedName>
        <fullName evidence="2">Germination protein M</fullName>
    </submittedName>
</protein>
<feature type="domain" description="GerMN" evidence="1">
    <location>
        <begin position="208"/>
        <end position="296"/>
    </location>
</feature>
<dbReference type="AlphaFoldDB" id="A0A4R3MPA2"/>
<proteinExistence type="predicted"/>
<dbReference type="EMBL" id="SMAL01000002">
    <property type="protein sequence ID" value="TCT16362.1"/>
    <property type="molecule type" value="Genomic_DNA"/>
</dbReference>
<dbReference type="Pfam" id="PF10646">
    <property type="entry name" value="Germane"/>
    <property type="match status" value="2"/>
</dbReference>
<accession>A0A4R3MPA2</accession>
<dbReference type="PROSITE" id="PS51257">
    <property type="entry name" value="PROKAR_LIPOPROTEIN"/>
    <property type="match status" value="1"/>
</dbReference>
<evidence type="ECO:0000259" key="1">
    <source>
        <dbReference type="SMART" id="SM00909"/>
    </source>
</evidence>
<gene>
    <name evidence="2" type="ORF">EDC18_102381</name>
</gene>
<evidence type="ECO:0000313" key="2">
    <source>
        <dbReference type="EMBL" id="TCT16362.1"/>
    </source>
</evidence>
<organism evidence="2 3">
    <name type="scientific">Natranaerovirga pectinivora</name>
    <dbReference type="NCBI Taxonomy" id="682400"/>
    <lineage>
        <taxon>Bacteria</taxon>
        <taxon>Bacillati</taxon>
        <taxon>Bacillota</taxon>
        <taxon>Clostridia</taxon>
        <taxon>Lachnospirales</taxon>
        <taxon>Natranaerovirgaceae</taxon>
        <taxon>Natranaerovirga</taxon>
    </lineage>
</organism>
<dbReference type="SMART" id="SM00909">
    <property type="entry name" value="Germane"/>
    <property type="match status" value="2"/>
</dbReference>
<reference evidence="2 3" key="1">
    <citation type="submission" date="2019-03" db="EMBL/GenBank/DDBJ databases">
        <title>Genomic Encyclopedia of Type Strains, Phase IV (KMG-IV): sequencing the most valuable type-strain genomes for metagenomic binning, comparative biology and taxonomic classification.</title>
        <authorList>
            <person name="Goeker M."/>
        </authorList>
    </citation>
    <scope>NUCLEOTIDE SEQUENCE [LARGE SCALE GENOMIC DNA]</scope>
    <source>
        <strain evidence="2 3">DSM 24629</strain>
    </source>
</reference>
<keyword evidence="3" id="KW-1185">Reference proteome</keyword>
<feature type="domain" description="GerMN" evidence="1">
    <location>
        <begin position="67"/>
        <end position="152"/>
    </location>
</feature>
<evidence type="ECO:0000313" key="3">
    <source>
        <dbReference type="Proteomes" id="UP000294902"/>
    </source>
</evidence>
<dbReference type="OrthoDB" id="9809406at2"/>
<dbReference type="InterPro" id="IPR019606">
    <property type="entry name" value="GerMN"/>
</dbReference>
<name>A0A4R3MPA2_9FIRM</name>